<dbReference type="GO" id="GO:0016740">
    <property type="term" value="F:transferase activity"/>
    <property type="evidence" value="ECO:0007669"/>
    <property type="project" value="UniProtKB-KW"/>
</dbReference>
<dbReference type="RefSeq" id="WP_184012047.1">
    <property type="nucleotide sequence ID" value="NZ_JACIJS010000007.1"/>
</dbReference>
<evidence type="ECO:0000259" key="1">
    <source>
        <dbReference type="Pfam" id="PF10090"/>
    </source>
</evidence>
<dbReference type="InterPro" id="IPR018762">
    <property type="entry name" value="ChpT_C"/>
</dbReference>
<dbReference type="Proteomes" id="UP000553766">
    <property type="component" value="Unassembled WGS sequence"/>
</dbReference>
<organism evidence="2 3">
    <name type="scientific">Rubricella aquisinus</name>
    <dbReference type="NCBI Taxonomy" id="2028108"/>
    <lineage>
        <taxon>Bacteria</taxon>
        <taxon>Pseudomonadati</taxon>
        <taxon>Pseudomonadota</taxon>
        <taxon>Alphaproteobacteria</taxon>
        <taxon>Rhodobacterales</taxon>
        <taxon>Paracoccaceae</taxon>
        <taxon>Rubricella</taxon>
    </lineage>
</organism>
<keyword evidence="2" id="KW-0808">Transferase</keyword>
<comment type="caution">
    <text evidence="2">The sequence shown here is derived from an EMBL/GenBank/DDBJ whole genome shotgun (WGS) entry which is preliminary data.</text>
</comment>
<name>A0A840X6W0_9RHOB</name>
<dbReference type="Gene3D" id="1.10.287.130">
    <property type="match status" value="1"/>
</dbReference>
<protein>
    <submittedName>
        <fullName evidence="2">Histidine phosphotransferase ChpT</fullName>
    </submittedName>
</protein>
<evidence type="ECO:0000313" key="3">
    <source>
        <dbReference type="Proteomes" id="UP000553766"/>
    </source>
</evidence>
<dbReference type="AlphaFoldDB" id="A0A840X6W0"/>
<accession>A0A840X6W0</accession>
<reference evidence="2 3" key="1">
    <citation type="submission" date="2020-08" db="EMBL/GenBank/DDBJ databases">
        <title>Genomic Encyclopedia of Type Strains, Phase IV (KMG-IV): sequencing the most valuable type-strain genomes for metagenomic binning, comparative biology and taxonomic classification.</title>
        <authorList>
            <person name="Goeker M."/>
        </authorList>
    </citation>
    <scope>NUCLEOTIDE SEQUENCE [LARGE SCALE GENOMIC DNA]</scope>
    <source>
        <strain evidence="2 3">DSM 103377</strain>
    </source>
</reference>
<feature type="domain" description="Histidine phosphotransferase ChpT C-terminal" evidence="1">
    <location>
        <begin position="91"/>
        <end position="176"/>
    </location>
</feature>
<sequence length="200" mass="21329">METPPCLTELITSRLCHDLISPVGAIGNGVELLRALGPAAGGEDLDLIADSADMAQARIGLFRRAFGQPMDGGGMAHQGLQATLITAFTKPRLQADITPLPEDLSGLASRALCLAALCIDRALPRGGVLTIRAGHRIEVLGTGDKVSLTERQRALLSNAHLPPEEARELEFHFLAKMSGQLEIDWRASDSEVRVLINPAP</sequence>
<gene>
    <name evidence="2" type="ORF">FHS89_002468</name>
</gene>
<dbReference type="InterPro" id="IPR036890">
    <property type="entry name" value="HATPase_C_sf"/>
</dbReference>
<proteinExistence type="predicted"/>
<keyword evidence="3" id="KW-1185">Reference proteome</keyword>
<dbReference type="Gene3D" id="3.30.565.10">
    <property type="entry name" value="Histidine kinase-like ATPase, C-terminal domain"/>
    <property type="match status" value="1"/>
</dbReference>
<dbReference type="EMBL" id="JACIJS010000007">
    <property type="protein sequence ID" value="MBB5516437.1"/>
    <property type="molecule type" value="Genomic_DNA"/>
</dbReference>
<evidence type="ECO:0000313" key="2">
    <source>
        <dbReference type="EMBL" id="MBB5516437.1"/>
    </source>
</evidence>
<dbReference type="Pfam" id="PF10090">
    <property type="entry name" value="HPTransfase"/>
    <property type="match status" value="1"/>
</dbReference>